<evidence type="ECO:0000313" key="8">
    <source>
        <dbReference type="EMBL" id="RRJ90045.1"/>
    </source>
</evidence>
<evidence type="ECO:0000256" key="2">
    <source>
        <dbReference type="ARBA" id="ARBA00001946"/>
    </source>
</evidence>
<dbReference type="OrthoDB" id="9802805at2"/>
<dbReference type="GO" id="GO:0010945">
    <property type="term" value="F:coenzyme A diphosphatase activity"/>
    <property type="evidence" value="ECO:0007669"/>
    <property type="project" value="InterPro"/>
</dbReference>
<keyword evidence="9" id="KW-1185">Reference proteome</keyword>
<accession>A0A3P3W4M9</accession>
<dbReference type="PANTHER" id="PTHR12992">
    <property type="entry name" value="NUDIX HYDROLASE"/>
    <property type="match status" value="1"/>
</dbReference>
<name>A0A3P3W4M9_9FLAO</name>
<proteinExistence type="predicted"/>
<dbReference type="PANTHER" id="PTHR12992:SF11">
    <property type="entry name" value="MITOCHONDRIAL COENZYME A DIPHOSPHATASE NUDT8"/>
    <property type="match status" value="1"/>
</dbReference>
<feature type="domain" description="Nudix hydrolase" evidence="7">
    <location>
        <begin position="46"/>
        <end position="180"/>
    </location>
</feature>
<dbReference type="RefSeq" id="WP_125019232.1">
    <property type="nucleotide sequence ID" value="NZ_RQVQ01000020.1"/>
</dbReference>
<keyword evidence="6" id="KW-0464">Manganese</keyword>
<evidence type="ECO:0000313" key="9">
    <source>
        <dbReference type="Proteomes" id="UP000275719"/>
    </source>
</evidence>
<dbReference type="AlphaFoldDB" id="A0A3P3W4M9"/>
<dbReference type="InterPro" id="IPR000086">
    <property type="entry name" value="NUDIX_hydrolase_dom"/>
</dbReference>
<dbReference type="InterPro" id="IPR015797">
    <property type="entry name" value="NUDIX_hydrolase-like_dom_sf"/>
</dbReference>
<evidence type="ECO:0000256" key="3">
    <source>
        <dbReference type="ARBA" id="ARBA00022723"/>
    </source>
</evidence>
<keyword evidence="3" id="KW-0479">Metal-binding</keyword>
<gene>
    <name evidence="8" type="ORF">EG240_09860</name>
</gene>
<comment type="caution">
    <text evidence="8">The sequence shown here is derived from an EMBL/GenBank/DDBJ whole genome shotgun (WGS) entry which is preliminary data.</text>
</comment>
<keyword evidence="4" id="KW-0378">Hydrolase</keyword>
<dbReference type="InterPro" id="IPR045121">
    <property type="entry name" value="CoAse"/>
</dbReference>
<dbReference type="SUPFAM" id="SSF55811">
    <property type="entry name" value="Nudix"/>
    <property type="match status" value="1"/>
</dbReference>
<dbReference type="Pfam" id="PF00293">
    <property type="entry name" value="NUDIX"/>
    <property type="match status" value="1"/>
</dbReference>
<evidence type="ECO:0000256" key="5">
    <source>
        <dbReference type="ARBA" id="ARBA00022842"/>
    </source>
</evidence>
<evidence type="ECO:0000256" key="6">
    <source>
        <dbReference type="ARBA" id="ARBA00023211"/>
    </source>
</evidence>
<comment type="cofactor">
    <cofactor evidence="2">
        <name>Mg(2+)</name>
        <dbReference type="ChEBI" id="CHEBI:18420"/>
    </cofactor>
</comment>
<dbReference type="EMBL" id="RQVQ01000020">
    <property type="protein sequence ID" value="RRJ90045.1"/>
    <property type="molecule type" value="Genomic_DNA"/>
</dbReference>
<dbReference type="Proteomes" id="UP000275719">
    <property type="component" value="Unassembled WGS sequence"/>
</dbReference>
<keyword evidence="5" id="KW-0460">Magnesium</keyword>
<sequence length="212" mass="24094">MLFDKFLELIPKIEKEPLLSSEAHIKMAPLERLKYYENYDYSIHNPRKSAVLSLFYPKDTQTNLLLIVRSEYPGIHSAQISFPGGKMEIFDASLQETALRETEEEVGIAKDKIQIIKPFSELYIPPSNFLVSPFMGITTEAIFPKIDSREVSHILELPIQDLLDNRLISNVKLSTSYAKNIEVPAFIISNHIVWGATAMILSEIKDIISKAL</sequence>
<evidence type="ECO:0000256" key="1">
    <source>
        <dbReference type="ARBA" id="ARBA00001936"/>
    </source>
</evidence>
<evidence type="ECO:0000256" key="4">
    <source>
        <dbReference type="ARBA" id="ARBA00022801"/>
    </source>
</evidence>
<dbReference type="Gene3D" id="3.90.79.10">
    <property type="entry name" value="Nucleoside Triphosphate Pyrophosphohydrolase"/>
    <property type="match status" value="1"/>
</dbReference>
<dbReference type="PROSITE" id="PS51462">
    <property type="entry name" value="NUDIX"/>
    <property type="match status" value="1"/>
</dbReference>
<evidence type="ECO:0000259" key="7">
    <source>
        <dbReference type="PROSITE" id="PS51462"/>
    </source>
</evidence>
<protein>
    <submittedName>
        <fullName evidence="8">CoA pyrophosphatase</fullName>
    </submittedName>
</protein>
<reference evidence="8 9" key="1">
    <citation type="submission" date="2018-11" db="EMBL/GenBank/DDBJ databases">
        <title>Flavobacterium sp. nov., YIM 102701-2 draft genome.</title>
        <authorList>
            <person name="Li G."/>
            <person name="Jiang Y."/>
        </authorList>
    </citation>
    <scope>NUCLEOTIDE SEQUENCE [LARGE SCALE GENOMIC DNA]</scope>
    <source>
        <strain evidence="8 9">YIM 102701-2</strain>
    </source>
</reference>
<dbReference type="CDD" id="cd03426">
    <property type="entry name" value="NUDIX_CoAse_Nudt7"/>
    <property type="match status" value="1"/>
</dbReference>
<comment type="cofactor">
    <cofactor evidence="1">
        <name>Mn(2+)</name>
        <dbReference type="ChEBI" id="CHEBI:29035"/>
    </cofactor>
</comment>
<dbReference type="GO" id="GO:0046872">
    <property type="term" value="F:metal ion binding"/>
    <property type="evidence" value="ECO:0007669"/>
    <property type="project" value="UniProtKB-KW"/>
</dbReference>
<organism evidence="8 9">
    <name type="scientific">Paenimyroides tangerinum</name>
    <dbReference type="NCBI Taxonomy" id="2488728"/>
    <lineage>
        <taxon>Bacteria</taxon>
        <taxon>Pseudomonadati</taxon>
        <taxon>Bacteroidota</taxon>
        <taxon>Flavobacteriia</taxon>
        <taxon>Flavobacteriales</taxon>
        <taxon>Flavobacteriaceae</taxon>
        <taxon>Paenimyroides</taxon>
    </lineage>
</organism>